<sequence>MATLTDFVIAVLQSLVELVFNFASVATSDILSPFLILTGGAVMAVSVGAFAYVTLGALGAELGIIGVGSSTGKPPQRE</sequence>
<reference evidence="3" key="1">
    <citation type="submission" date="2015-03" db="EMBL/GenBank/DDBJ databases">
        <authorList>
            <person name="Urmite Genomes"/>
        </authorList>
    </citation>
    <scope>NUCLEOTIDE SEQUENCE [LARGE SCALE GENOMIC DNA]</scope>
    <source>
        <strain evidence="3">Arc-Hr</strain>
    </source>
</reference>
<protein>
    <submittedName>
        <fullName evidence="2">Uncharacterized protein</fullName>
    </submittedName>
</protein>
<organism evidence="2 3">
    <name type="scientific">Haloferax massiliensis</name>
    <dbReference type="NCBI Taxonomy" id="1476858"/>
    <lineage>
        <taxon>Archaea</taxon>
        <taxon>Methanobacteriati</taxon>
        <taxon>Methanobacteriota</taxon>
        <taxon>Stenosarchaea group</taxon>
        <taxon>Halobacteria</taxon>
        <taxon>Halobacteriales</taxon>
        <taxon>Haloferacaceae</taxon>
        <taxon>Haloferax</taxon>
    </lineage>
</organism>
<proteinExistence type="predicted"/>
<name>A0A0D6JMP2_9EURY</name>
<accession>A0A0D6JMP2</accession>
<feature type="transmembrane region" description="Helical" evidence="1">
    <location>
        <begin position="34"/>
        <end position="55"/>
    </location>
</feature>
<dbReference type="Pfam" id="PF26067">
    <property type="entry name" value="DUF8024"/>
    <property type="match status" value="1"/>
</dbReference>
<dbReference type="InterPro" id="IPR058337">
    <property type="entry name" value="DUF8024"/>
</dbReference>
<evidence type="ECO:0000313" key="2">
    <source>
        <dbReference type="EMBL" id="CQR48870.1"/>
    </source>
</evidence>
<keyword evidence="3" id="KW-1185">Reference proteome</keyword>
<gene>
    <name evidence="2" type="ORF">BN996_00319</name>
</gene>
<keyword evidence="1" id="KW-1133">Transmembrane helix</keyword>
<dbReference type="EMBL" id="CSTE01000001">
    <property type="protein sequence ID" value="CQR48870.1"/>
    <property type="molecule type" value="Genomic_DNA"/>
</dbReference>
<evidence type="ECO:0000256" key="1">
    <source>
        <dbReference type="SAM" id="Phobius"/>
    </source>
</evidence>
<evidence type="ECO:0000313" key="3">
    <source>
        <dbReference type="Proteomes" id="UP000198902"/>
    </source>
</evidence>
<feature type="transmembrane region" description="Helical" evidence="1">
    <location>
        <begin position="7"/>
        <end position="28"/>
    </location>
</feature>
<dbReference type="AlphaFoldDB" id="A0A0D6JMP2"/>
<dbReference type="Proteomes" id="UP000198902">
    <property type="component" value="Unassembled WGS sequence"/>
</dbReference>
<keyword evidence="1" id="KW-0472">Membrane</keyword>
<keyword evidence="1" id="KW-0812">Transmembrane</keyword>
<dbReference type="OrthoDB" id="292764at2157"/>
<dbReference type="RefSeq" id="WP_089776878.1">
    <property type="nucleotide sequence ID" value="NZ_CABLRR010000001.1"/>
</dbReference>